<dbReference type="Gene3D" id="3.30.360.10">
    <property type="entry name" value="Dihydrodipicolinate Reductase, domain 2"/>
    <property type="match status" value="1"/>
</dbReference>
<dbReference type="RefSeq" id="WP_112746531.1">
    <property type="nucleotide sequence ID" value="NZ_QMFY01000003.1"/>
</dbReference>
<comment type="caution">
    <text evidence="5">The sequence shown here is derived from an EMBL/GenBank/DDBJ whole genome shotgun (WGS) entry which is preliminary data.</text>
</comment>
<feature type="domain" description="Gfo/Idh/MocA-like oxidoreductase N-terminal" evidence="3">
    <location>
        <begin position="59"/>
        <end position="182"/>
    </location>
</feature>
<dbReference type="OrthoDB" id="9795543at2"/>
<evidence type="ECO:0000313" key="6">
    <source>
        <dbReference type="Proteomes" id="UP000251889"/>
    </source>
</evidence>
<dbReference type="AlphaFoldDB" id="A0A364Y605"/>
<comment type="similarity">
    <text evidence="1">Belongs to the Gfo/Idh/MocA family.</text>
</comment>
<evidence type="ECO:0000256" key="2">
    <source>
        <dbReference type="ARBA" id="ARBA00023002"/>
    </source>
</evidence>
<organism evidence="5 6">
    <name type="scientific">Pseudochryseolinea flava</name>
    <dbReference type="NCBI Taxonomy" id="2059302"/>
    <lineage>
        <taxon>Bacteria</taxon>
        <taxon>Pseudomonadati</taxon>
        <taxon>Bacteroidota</taxon>
        <taxon>Cytophagia</taxon>
        <taxon>Cytophagales</taxon>
        <taxon>Fulvivirgaceae</taxon>
        <taxon>Pseudochryseolinea</taxon>
    </lineage>
</organism>
<dbReference type="InterPro" id="IPR055170">
    <property type="entry name" value="GFO_IDH_MocA-like_dom"/>
</dbReference>
<dbReference type="Gene3D" id="3.40.50.720">
    <property type="entry name" value="NAD(P)-binding Rossmann-like Domain"/>
    <property type="match status" value="1"/>
</dbReference>
<sequence length="394" mass="43817">MTNTTRRNFIKHFGQVALTIPGIHMMTASAATRSSASPGADVLERERPATKPVAQQPLGVALVGLGKYSTEQLAPALQETKKCKLKAIVTGSPEKAEKWRQQYNIPQQNIYNYENFDSIKNNPDIDIVYIVLPNSMHAEYSIRAAQAGKHVICEKPMAPTIQECEAMIAASAKANKLLSIGYRLHFEPYNLAMAEFGQNKTFGDVKKIIARDGMDIEPNVWRLNKKLAGGGPLVDVGIYCVQGALYTSGELPVAVTAKEGPKTDLVKFKEVEQSMKWTMEFPSGLIAECETSYAQEMNLLRAEAEEGWFELDPAYEYDGKKGRASDGPFEFPQVREQALQMDDFANCIMNNKKSKVPGEMGLRDVKILTAIYEAARTGKKIRLSESKHYKPQNQ</sequence>
<evidence type="ECO:0000256" key="1">
    <source>
        <dbReference type="ARBA" id="ARBA00010928"/>
    </source>
</evidence>
<protein>
    <submittedName>
        <fullName evidence="5">Gfo/Idh/MocA family oxidoreductase</fullName>
    </submittedName>
</protein>
<dbReference type="PANTHER" id="PTHR22604:SF105">
    <property type="entry name" value="TRANS-1,2-DIHYDROBENZENE-1,2-DIOL DEHYDROGENASE"/>
    <property type="match status" value="1"/>
</dbReference>
<dbReference type="Pfam" id="PF22725">
    <property type="entry name" value="GFO_IDH_MocA_C3"/>
    <property type="match status" value="1"/>
</dbReference>
<dbReference type="EMBL" id="QMFY01000003">
    <property type="protein sequence ID" value="RAW01791.1"/>
    <property type="molecule type" value="Genomic_DNA"/>
</dbReference>
<reference evidence="5 6" key="1">
    <citation type="submission" date="2018-06" db="EMBL/GenBank/DDBJ databases">
        <title>Chryseolinea flavus sp. nov., a member of the phylum Bacteroidetes isolated from soil.</title>
        <authorList>
            <person name="Li Y."/>
            <person name="Wang J."/>
        </authorList>
    </citation>
    <scope>NUCLEOTIDE SEQUENCE [LARGE SCALE GENOMIC DNA]</scope>
    <source>
        <strain evidence="5 6">SDU1-6</strain>
    </source>
</reference>
<name>A0A364Y605_9BACT</name>
<gene>
    <name evidence="5" type="ORF">DQQ10_09095</name>
</gene>
<dbReference type="InterPro" id="IPR050984">
    <property type="entry name" value="Gfo/Idh/MocA_domain"/>
</dbReference>
<dbReference type="PANTHER" id="PTHR22604">
    <property type="entry name" value="OXIDOREDUCTASES"/>
    <property type="match status" value="1"/>
</dbReference>
<dbReference type="InterPro" id="IPR008354">
    <property type="entry name" value="Glc-Fru_OxRdtase_bac"/>
</dbReference>
<dbReference type="SUPFAM" id="SSF51735">
    <property type="entry name" value="NAD(P)-binding Rossmann-fold domains"/>
    <property type="match status" value="1"/>
</dbReference>
<keyword evidence="6" id="KW-1185">Reference proteome</keyword>
<accession>A0A364Y605</accession>
<evidence type="ECO:0000313" key="5">
    <source>
        <dbReference type="EMBL" id="RAW01791.1"/>
    </source>
</evidence>
<dbReference type="InterPro" id="IPR000683">
    <property type="entry name" value="Gfo/Idh/MocA-like_OxRdtase_N"/>
</dbReference>
<evidence type="ECO:0000259" key="3">
    <source>
        <dbReference type="Pfam" id="PF01408"/>
    </source>
</evidence>
<feature type="domain" description="GFO/IDH/MocA-like oxidoreductase" evidence="4">
    <location>
        <begin position="195"/>
        <end position="312"/>
    </location>
</feature>
<dbReference type="GO" id="GO:0016491">
    <property type="term" value="F:oxidoreductase activity"/>
    <property type="evidence" value="ECO:0007669"/>
    <property type="project" value="UniProtKB-KW"/>
</dbReference>
<dbReference type="PRINTS" id="PR01775">
    <property type="entry name" value="GLFROXRDTASE"/>
</dbReference>
<proteinExistence type="inferred from homology"/>
<dbReference type="SUPFAM" id="SSF55347">
    <property type="entry name" value="Glyceraldehyde-3-phosphate dehydrogenase-like, C-terminal domain"/>
    <property type="match status" value="1"/>
</dbReference>
<dbReference type="GO" id="GO:0000166">
    <property type="term" value="F:nucleotide binding"/>
    <property type="evidence" value="ECO:0007669"/>
    <property type="project" value="InterPro"/>
</dbReference>
<evidence type="ECO:0000259" key="4">
    <source>
        <dbReference type="Pfam" id="PF22725"/>
    </source>
</evidence>
<dbReference type="Pfam" id="PF01408">
    <property type="entry name" value="GFO_IDH_MocA"/>
    <property type="match status" value="1"/>
</dbReference>
<keyword evidence="2" id="KW-0560">Oxidoreductase</keyword>
<dbReference type="Proteomes" id="UP000251889">
    <property type="component" value="Unassembled WGS sequence"/>
</dbReference>
<dbReference type="InterPro" id="IPR036291">
    <property type="entry name" value="NAD(P)-bd_dom_sf"/>
</dbReference>